<evidence type="ECO:0000313" key="1">
    <source>
        <dbReference type="EMBL" id="ASJ23498.1"/>
    </source>
</evidence>
<gene>
    <name evidence="1" type="ORF">LHGZ1_0667</name>
</gene>
<dbReference type="AlphaFoldDB" id="A0A248LFC8"/>
<proteinExistence type="predicted"/>
<evidence type="ECO:0000313" key="2">
    <source>
        <dbReference type="Proteomes" id="UP000197424"/>
    </source>
</evidence>
<sequence>MFQAWGFLLPSAADSWCKLAAVFMSCTFFLMKHENVSN</sequence>
<name>A0A248LFC8_9NEIS</name>
<reference evidence="2" key="1">
    <citation type="submission" date="2017-06" db="EMBL/GenBank/DDBJ databases">
        <title>Whole genome sequence of Laribacter hongkongensis LHGZ1.</title>
        <authorList>
            <person name="Chen D."/>
            <person name="Wu H."/>
            <person name="Chen J."/>
        </authorList>
    </citation>
    <scope>NUCLEOTIDE SEQUENCE [LARGE SCALE GENOMIC DNA]</scope>
    <source>
        <strain evidence="2">LHGZ1</strain>
    </source>
</reference>
<dbReference type="Proteomes" id="UP000197424">
    <property type="component" value="Chromosome"/>
</dbReference>
<protein>
    <submittedName>
        <fullName evidence="1">Uncharacterized protein</fullName>
    </submittedName>
</protein>
<accession>A0A248LFC8</accession>
<dbReference type="EMBL" id="CP022115">
    <property type="protein sequence ID" value="ASJ23498.1"/>
    <property type="molecule type" value="Genomic_DNA"/>
</dbReference>
<organism evidence="1 2">
    <name type="scientific">Laribacter hongkongensis</name>
    <dbReference type="NCBI Taxonomy" id="168471"/>
    <lineage>
        <taxon>Bacteria</taxon>
        <taxon>Pseudomonadati</taxon>
        <taxon>Pseudomonadota</taxon>
        <taxon>Betaproteobacteria</taxon>
        <taxon>Neisseriales</taxon>
        <taxon>Aquaspirillaceae</taxon>
        <taxon>Laribacter</taxon>
    </lineage>
</organism>